<dbReference type="InterPro" id="IPR037104">
    <property type="entry name" value="Annexin_sf"/>
</dbReference>
<gene>
    <name evidence="8" type="ORF">CJ030_MR2G006084</name>
</gene>
<keyword evidence="2 7" id="KW-0677">Repeat</keyword>
<dbReference type="PANTHER" id="PTHR10502">
    <property type="entry name" value="ANNEXIN"/>
    <property type="match status" value="1"/>
</dbReference>
<dbReference type="InterPro" id="IPR009118">
    <property type="entry name" value="AnnexinD_plant"/>
</dbReference>
<feature type="binding site" evidence="6">
    <location>
        <position position="67"/>
    </location>
    <ligand>
        <name>Ca(2+)</name>
        <dbReference type="ChEBI" id="CHEBI:29108"/>
        <label>1</label>
    </ligand>
</feature>
<dbReference type="Gene3D" id="1.10.220.10">
    <property type="entry name" value="Annexin"/>
    <property type="match status" value="4"/>
</dbReference>
<dbReference type="PANTHER" id="PTHR10502:SF193">
    <property type="entry name" value="ANNEXIN D8"/>
    <property type="match status" value="1"/>
</dbReference>
<comment type="domain">
    <text evidence="7">A pair of annexin repeats may form one binding site for calcium and phospholipid.</text>
</comment>
<dbReference type="Pfam" id="PF00191">
    <property type="entry name" value="Annexin"/>
    <property type="match status" value="4"/>
</dbReference>
<dbReference type="SMART" id="SM00335">
    <property type="entry name" value="ANX"/>
    <property type="match status" value="4"/>
</dbReference>
<keyword evidence="9" id="KW-1185">Reference proteome</keyword>
<proteinExistence type="inferred from homology"/>
<evidence type="ECO:0000256" key="3">
    <source>
        <dbReference type="ARBA" id="ARBA00022837"/>
    </source>
</evidence>
<dbReference type="FunFam" id="1.10.220.10:FF:000006">
    <property type="entry name" value="Annexin"/>
    <property type="match status" value="1"/>
</dbReference>
<evidence type="ECO:0000256" key="7">
    <source>
        <dbReference type="RuleBase" id="RU003540"/>
    </source>
</evidence>
<dbReference type="InterPro" id="IPR001464">
    <property type="entry name" value="Annexin"/>
</dbReference>
<dbReference type="FunFam" id="1.10.220.10:FF:000001">
    <property type="entry name" value="Annexin"/>
    <property type="match status" value="1"/>
</dbReference>
<keyword evidence="3 6" id="KW-0106">Calcium</keyword>
<dbReference type="GO" id="GO:0005886">
    <property type="term" value="C:plasma membrane"/>
    <property type="evidence" value="ECO:0007669"/>
    <property type="project" value="TreeGrafter"/>
</dbReference>
<dbReference type="GO" id="GO:0005544">
    <property type="term" value="F:calcium-dependent phospholipid binding"/>
    <property type="evidence" value="ECO:0007669"/>
    <property type="project" value="UniProtKB-KW"/>
</dbReference>
<feature type="binding site" evidence="6">
    <location>
        <position position="297"/>
    </location>
    <ligand>
        <name>Ca(2+)</name>
        <dbReference type="ChEBI" id="CHEBI:29108"/>
        <label>2</label>
    </ligand>
</feature>
<dbReference type="PROSITE" id="PS51897">
    <property type="entry name" value="ANNEXIN_2"/>
    <property type="match status" value="4"/>
</dbReference>
<dbReference type="OrthoDB" id="37886at2759"/>
<organism evidence="8 9">
    <name type="scientific">Morella rubra</name>
    <name type="common">Chinese bayberry</name>
    <dbReference type="NCBI Taxonomy" id="262757"/>
    <lineage>
        <taxon>Eukaryota</taxon>
        <taxon>Viridiplantae</taxon>
        <taxon>Streptophyta</taxon>
        <taxon>Embryophyta</taxon>
        <taxon>Tracheophyta</taxon>
        <taxon>Spermatophyta</taxon>
        <taxon>Magnoliopsida</taxon>
        <taxon>eudicotyledons</taxon>
        <taxon>Gunneridae</taxon>
        <taxon>Pentapetalae</taxon>
        <taxon>rosids</taxon>
        <taxon>fabids</taxon>
        <taxon>Fagales</taxon>
        <taxon>Myricaceae</taxon>
        <taxon>Morella</taxon>
    </lineage>
</organism>
<dbReference type="GO" id="GO:0005509">
    <property type="term" value="F:calcium ion binding"/>
    <property type="evidence" value="ECO:0007669"/>
    <property type="project" value="InterPro"/>
</dbReference>
<dbReference type="AlphaFoldDB" id="A0A6A1WH38"/>
<dbReference type="GO" id="GO:0009408">
    <property type="term" value="P:response to heat"/>
    <property type="evidence" value="ECO:0007669"/>
    <property type="project" value="TreeGrafter"/>
</dbReference>
<accession>A0A6A1WH38</accession>
<feature type="binding site" evidence="6">
    <location>
        <position position="257"/>
    </location>
    <ligand>
        <name>Ca(2+)</name>
        <dbReference type="ChEBI" id="CHEBI:29108"/>
        <label>2</label>
    </ligand>
</feature>
<feature type="binding site" evidence="6">
    <location>
        <position position="253"/>
    </location>
    <ligand>
        <name>Ca(2+)</name>
        <dbReference type="ChEBI" id="CHEBI:29108"/>
        <label>2</label>
    </ligand>
</feature>
<dbReference type="SUPFAM" id="SSF47874">
    <property type="entry name" value="Annexin"/>
    <property type="match status" value="1"/>
</dbReference>
<evidence type="ECO:0000313" key="8">
    <source>
        <dbReference type="EMBL" id="KAB1223167.1"/>
    </source>
</evidence>
<evidence type="ECO:0000313" key="9">
    <source>
        <dbReference type="Proteomes" id="UP000516437"/>
    </source>
</evidence>
<comment type="similarity">
    <text evidence="7">Belongs to the annexin family.</text>
</comment>
<evidence type="ECO:0000256" key="1">
    <source>
        <dbReference type="ARBA" id="ARBA00022723"/>
    </source>
</evidence>
<sequence length="315" mass="36031">MASLIAPKQFSPLEDAENIKRACQGWGTDERAIIAILGHRDATQRKLIRLAFEEIYQQDLIKQLKSELSGDFERAICNWTLDPADRDAVLANVALQKMIPDYRVIIEIACIRSPEELLAVRRAYRSRNKRSLEEDVASQTTGYVRKLLVALVSAYRYDEDECDMQMAHSEADMLREDIHEKAFNHDELIRIVSTRSKAQLKATFNSYRDIYGRSITKGLSGDLADDYLAALRTTIRCIRDPKKYYAKVARNAINAVGTDEDALSRVIITRAEKDLRDIEELYRKRNSITLYDAISRDTSGDYKAFLLVLLGRDEV</sequence>
<feature type="binding site" evidence="6">
    <location>
        <position position="27"/>
    </location>
    <ligand>
        <name>Ca(2+)</name>
        <dbReference type="ChEBI" id="CHEBI:29108"/>
        <label>1</label>
    </ligand>
</feature>
<keyword evidence="1 6" id="KW-0479">Metal-binding</keyword>
<evidence type="ECO:0000256" key="5">
    <source>
        <dbReference type="ARBA" id="ARBA00023302"/>
    </source>
</evidence>
<dbReference type="Proteomes" id="UP000516437">
    <property type="component" value="Chromosome 2"/>
</dbReference>
<name>A0A6A1WH38_9ROSI</name>
<dbReference type="PRINTS" id="PR01814">
    <property type="entry name" value="ANNEXINPLANT"/>
</dbReference>
<keyword evidence="4 7" id="KW-0041">Annexin</keyword>
<evidence type="ECO:0000256" key="4">
    <source>
        <dbReference type="ARBA" id="ARBA00023216"/>
    </source>
</evidence>
<evidence type="ECO:0000256" key="6">
    <source>
        <dbReference type="PIRSR" id="PIRSR609118-1"/>
    </source>
</evidence>
<dbReference type="GO" id="GO:0009414">
    <property type="term" value="P:response to water deprivation"/>
    <property type="evidence" value="ECO:0007669"/>
    <property type="project" value="TreeGrafter"/>
</dbReference>
<protein>
    <recommendedName>
        <fullName evidence="7">Annexin</fullName>
    </recommendedName>
</protein>
<dbReference type="FunFam" id="1.10.220.10:FF:000008">
    <property type="entry name" value="Annexin"/>
    <property type="match status" value="1"/>
</dbReference>
<keyword evidence="5 7" id="KW-0111">Calcium/phospholipid-binding</keyword>
<feature type="binding site" evidence="6">
    <location>
        <position position="298"/>
    </location>
    <ligand>
        <name>Ca(2+)</name>
        <dbReference type="ChEBI" id="CHEBI:29108"/>
        <label>3</label>
    </ligand>
</feature>
<dbReference type="InterPro" id="IPR018252">
    <property type="entry name" value="Annexin_repeat_CS"/>
</dbReference>
<evidence type="ECO:0000256" key="2">
    <source>
        <dbReference type="ARBA" id="ARBA00022737"/>
    </source>
</evidence>
<dbReference type="GO" id="GO:0009651">
    <property type="term" value="P:response to salt stress"/>
    <property type="evidence" value="ECO:0007669"/>
    <property type="project" value="TreeGrafter"/>
</dbReference>
<reference evidence="8 9" key="1">
    <citation type="journal article" date="2019" name="Plant Biotechnol. J.">
        <title>The red bayberry genome and genetic basis of sex determination.</title>
        <authorList>
            <person name="Jia H.M."/>
            <person name="Jia H.J."/>
            <person name="Cai Q.L."/>
            <person name="Wang Y."/>
            <person name="Zhao H.B."/>
            <person name="Yang W.F."/>
            <person name="Wang G.Y."/>
            <person name="Li Y.H."/>
            <person name="Zhan D.L."/>
            <person name="Shen Y.T."/>
            <person name="Niu Q.F."/>
            <person name="Chang L."/>
            <person name="Qiu J."/>
            <person name="Zhao L."/>
            <person name="Xie H.B."/>
            <person name="Fu W.Y."/>
            <person name="Jin J."/>
            <person name="Li X.W."/>
            <person name="Jiao Y."/>
            <person name="Zhou C.C."/>
            <person name="Tu T."/>
            <person name="Chai C.Y."/>
            <person name="Gao J.L."/>
            <person name="Fan L.J."/>
            <person name="van de Weg E."/>
            <person name="Wang J.Y."/>
            <person name="Gao Z.S."/>
        </authorList>
    </citation>
    <scope>NUCLEOTIDE SEQUENCE [LARGE SCALE GENOMIC DNA]</scope>
    <source>
        <tissue evidence="8">Leaves</tissue>
    </source>
</reference>
<dbReference type="EMBL" id="RXIC02000020">
    <property type="protein sequence ID" value="KAB1223167.1"/>
    <property type="molecule type" value="Genomic_DNA"/>
</dbReference>
<feature type="binding site" evidence="6">
    <location>
        <position position="25"/>
    </location>
    <ligand>
        <name>Ca(2+)</name>
        <dbReference type="ChEBI" id="CHEBI:29108"/>
        <label>1</label>
    </ligand>
</feature>
<dbReference type="PRINTS" id="PR00196">
    <property type="entry name" value="ANNEXIN"/>
</dbReference>
<dbReference type="GO" id="GO:0009409">
    <property type="term" value="P:response to cold"/>
    <property type="evidence" value="ECO:0007669"/>
    <property type="project" value="TreeGrafter"/>
</dbReference>
<dbReference type="GO" id="GO:0005737">
    <property type="term" value="C:cytoplasm"/>
    <property type="evidence" value="ECO:0007669"/>
    <property type="project" value="TreeGrafter"/>
</dbReference>
<dbReference type="InterPro" id="IPR018502">
    <property type="entry name" value="Annexin_repeat"/>
</dbReference>
<dbReference type="GO" id="GO:0001786">
    <property type="term" value="F:phosphatidylserine binding"/>
    <property type="evidence" value="ECO:0007669"/>
    <property type="project" value="TreeGrafter"/>
</dbReference>
<dbReference type="PROSITE" id="PS00223">
    <property type="entry name" value="ANNEXIN_1"/>
    <property type="match status" value="1"/>
</dbReference>
<comment type="caution">
    <text evidence="8">The sequence shown here is derived from an EMBL/GenBank/DDBJ whole genome shotgun (WGS) entry which is preliminary data.</text>
</comment>
<dbReference type="FunFam" id="1.10.220.10:FF:000009">
    <property type="entry name" value="Annexin"/>
    <property type="match status" value="1"/>
</dbReference>